<evidence type="ECO:0000256" key="1">
    <source>
        <dbReference type="SAM" id="SignalP"/>
    </source>
</evidence>
<feature type="chain" id="PRO_5023150069" description="D-glucuronyl C5-epimerase C-terminal domain-containing protein" evidence="1">
    <location>
        <begin position="41"/>
        <end position="440"/>
    </location>
</feature>
<keyword evidence="3" id="KW-1185">Reference proteome</keyword>
<feature type="signal peptide" evidence="1">
    <location>
        <begin position="1"/>
        <end position="40"/>
    </location>
</feature>
<name>A0A5A5TDP6_9CHLR</name>
<dbReference type="InterPro" id="IPR008928">
    <property type="entry name" value="6-hairpin_glycosidase_sf"/>
</dbReference>
<keyword evidence="1" id="KW-0732">Signal</keyword>
<accession>A0A5A5TDP6</accession>
<protein>
    <recommendedName>
        <fullName evidence="4">D-glucuronyl C5-epimerase C-terminal domain-containing protein</fullName>
    </recommendedName>
</protein>
<dbReference type="EMBL" id="BIXY01000048">
    <property type="protein sequence ID" value="GCF09660.1"/>
    <property type="molecule type" value="Genomic_DNA"/>
</dbReference>
<reference evidence="2 3" key="1">
    <citation type="submission" date="2019-01" db="EMBL/GenBank/DDBJ databases">
        <title>Draft genome sequence of Dictyobacter sp. Uno17.</title>
        <authorList>
            <person name="Wang C.M."/>
            <person name="Zheng Y."/>
            <person name="Sakai Y."/>
            <person name="Abe K."/>
            <person name="Yokota A."/>
            <person name="Yabe S."/>
        </authorList>
    </citation>
    <scope>NUCLEOTIDE SEQUENCE [LARGE SCALE GENOMIC DNA]</scope>
    <source>
        <strain evidence="2 3">Uno17</strain>
    </source>
</reference>
<evidence type="ECO:0000313" key="2">
    <source>
        <dbReference type="EMBL" id="GCF09660.1"/>
    </source>
</evidence>
<sequence>MKKGDDMYNTLKKHTCLAVAIVLVLLLIASSLKGSMQAQAASSKMQTGKVDPTIDQVAQEVLWNIRTNGFNPIAKTKGMVTGGLYVNWRMDNPGITNNVNPNSNDDPPSSHDIQTDLFYLNALAEYKYLHGQESSHDQDIARITPIVHNEFFNYNLPKGWVYFYLLRDGYLLNDPVLTQEAQMAATNYYNNWYDQRLGLLYNKSHTPGVYSVEHSLTAGAALIDAGTRMGHPEWVQAGKATINTVLPASYNIQAQLFYNNMTVNADGSEMVMNEQGKASTQGSAVEALLAAYEITHNPQYLTISTAVLQSLFTTSGLWDQRNGGLFFAYDLNSRTLEQKYKETRAQAHILIGLYRYNQIMRQLGQSQQFLDKQQQLINLLSTNFYQPIYHGYFYRVTPTFGNVISNGPDGTPQPEIYFTTEAMGLALDALQQTEFSTISL</sequence>
<dbReference type="InterPro" id="IPR012341">
    <property type="entry name" value="6hp_glycosidase-like_sf"/>
</dbReference>
<dbReference type="GO" id="GO:0005975">
    <property type="term" value="P:carbohydrate metabolic process"/>
    <property type="evidence" value="ECO:0007669"/>
    <property type="project" value="InterPro"/>
</dbReference>
<gene>
    <name evidence="2" type="ORF">KDI_32240</name>
</gene>
<dbReference type="SUPFAM" id="SSF48208">
    <property type="entry name" value="Six-hairpin glycosidases"/>
    <property type="match status" value="1"/>
</dbReference>
<dbReference type="Proteomes" id="UP000322530">
    <property type="component" value="Unassembled WGS sequence"/>
</dbReference>
<evidence type="ECO:0008006" key="4">
    <source>
        <dbReference type="Google" id="ProtNLM"/>
    </source>
</evidence>
<dbReference type="AlphaFoldDB" id="A0A5A5TDP6"/>
<organism evidence="2 3">
    <name type="scientific">Dictyobacter arantiisoli</name>
    <dbReference type="NCBI Taxonomy" id="2014874"/>
    <lineage>
        <taxon>Bacteria</taxon>
        <taxon>Bacillati</taxon>
        <taxon>Chloroflexota</taxon>
        <taxon>Ktedonobacteria</taxon>
        <taxon>Ktedonobacterales</taxon>
        <taxon>Dictyobacteraceae</taxon>
        <taxon>Dictyobacter</taxon>
    </lineage>
</organism>
<comment type="caution">
    <text evidence="2">The sequence shown here is derived from an EMBL/GenBank/DDBJ whole genome shotgun (WGS) entry which is preliminary data.</text>
</comment>
<dbReference type="Gene3D" id="1.50.10.10">
    <property type="match status" value="1"/>
</dbReference>
<evidence type="ECO:0000313" key="3">
    <source>
        <dbReference type="Proteomes" id="UP000322530"/>
    </source>
</evidence>
<proteinExistence type="predicted"/>